<name>A0AC35FN38_9BILA</name>
<dbReference type="WBParaSite" id="PS1159_v2.g187.t1">
    <property type="protein sequence ID" value="PS1159_v2.g187.t1"/>
    <property type="gene ID" value="PS1159_v2.g187"/>
</dbReference>
<evidence type="ECO:0000313" key="1">
    <source>
        <dbReference type="Proteomes" id="UP000887580"/>
    </source>
</evidence>
<evidence type="ECO:0000313" key="2">
    <source>
        <dbReference type="WBParaSite" id="PS1159_v2.g187.t1"/>
    </source>
</evidence>
<organism evidence="1 2">
    <name type="scientific">Panagrolaimus sp. PS1159</name>
    <dbReference type="NCBI Taxonomy" id="55785"/>
    <lineage>
        <taxon>Eukaryota</taxon>
        <taxon>Metazoa</taxon>
        <taxon>Ecdysozoa</taxon>
        <taxon>Nematoda</taxon>
        <taxon>Chromadorea</taxon>
        <taxon>Rhabditida</taxon>
        <taxon>Tylenchina</taxon>
        <taxon>Panagrolaimomorpha</taxon>
        <taxon>Panagrolaimoidea</taxon>
        <taxon>Panagrolaimidae</taxon>
        <taxon>Panagrolaimus</taxon>
    </lineage>
</organism>
<reference evidence="2" key="1">
    <citation type="submission" date="2022-11" db="UniProtKB">
        <authorList>
            <consortium name="WormBaseParasite"/>
        </authorList>
    </citation>
    <scope>IDENTIFICATION</scope>
</reference>
<accession>A0AC35FN38</accession>
<proteinExistence type="predicted"/>
<protein>
    <submittedName>
        <fullName evidence="2">H15 domain-containing protein</fullName>
    </submittedName>
</protein>
<sequence length="174" mass="18607">MPPKKQNGVNGETAINRTRKISKSDPNRPSYGDMIKAAISEHKNKKGSSREAILKYITETYNIPKASFSQTNVQVRHALKRGVESGALKQVTGTGASGSFKLGNGSGPEEKKVRRAPKKKIATMSAGNSIPGEKKIVAMTAGRPKKMLAKMSAANKQPKATAVGSRTSTRTAKK</sequence>
<dbReference type="Proteomes" id="UP000887580">
    <property type="component" value="Unplaced"/>
</dbReference>